<accession>A0A315Z8N4</accession>
<dbReference type="GO" id="GO:0005737">
    <property type="term" value="C:cytoplasm"/>
    <property type="evidence" value="ECO:0007669"/>
    <property type="project" value="TreeGrafter"/>
</dbReference>
<dbReference type="Proteomes" id="UP000245535">
    <property type="component" value="Unassembled WGS sequence"/>
</dbReference>
<evidence type="ECO:0000313" key="2">
    <source>
        <dbReference type="Proteomes" id="UP000245535"/>
    </source>
</evidence>
<dbReference type="SUPFAM" id="SSF51735">
    <property type="entry name" value="NAD(P)-binding Rossmann-fold domains"/>
    <property type="match status" value="1"/>
</dbReference>
<organism evidence="1 2">
    <name type="scientific">Sediminitomix flava</name>
    <dbReference type="NCBI Taxonomy" id="379075"/>
    <lineage>
        <taxon>Bacteria</taxon>
        <taxon>Pseudomonadati</taxon>
        <taxon>Bacteroidota</taxon>
        <taxon>Cytophagia</taxon>
        <taxon>Cytophagales</taxon>
        <taxon>Flammeovirgaceae</taxon>
        <taxon>Sediminitomix</taxon>
    </lineage>
</organism>
<dbReference type="AlphaFoldDB" id="A0A315Z8N4"/>
<dbReference type="InterPro" id="IPR036291">
    <property type="entry name" value="NAD(P)-bd_dom_sf"/>
</dbReference>
<dbReference type="GO" id="GO:0004029">
    <property type="term" value="F:aldehyde dehydrogenase (NAD+) activity"/>
    <property type="evidence" value="ECO:0007669"/>
    <property type="project" value="TreeGrafter"/>
</dbReference>
<name>A0A315Z8N4_SEDFL</name>
<dbReference type="EMBL" id="QGDO01000006">
    <property type="protein sequence ID" value="PWJ39386.1"/>
    <property type="molecule type" value="Genomic_DNA"/>
</dbReference>
<dbReference type="PANTHER" id="PTHR48079">
    <property type="entry name" value="PROTEIN YEEZ"/>
    <property type="match status" value="1"/>
</dbReference>
<keyword evidence="2" id="KW-1185">Reference proteome</keyword>
<dbReference type="InterPro" id="IPR051783">
    <property type="entry name" value="NAD(P)-dependent_oxidoreduct"/>
</dbReference>
<dbReference type="PANTHER" id="PTHR48079:SF6">
    <property type="entry name" value="NAD(P)-BINDING DOMAIN-CONTAINING PROTEIN-RELATED"/>
    <property type="match status" value="1"/>
</dbReference>
<reference evidence="1 2" key="1">
    <citation type="submission" date="2018-03" db="EMBL/GenBank/DDBJ databases">
        <title>Genomic Encyclopedia of Archaeal and Bacterial Type Strains, Phase II (KMG-II): from individual species to whole genera.</title>
        <authorList>
            <person name="Goeker M."/>
        </authorList>
    </citation>
    <scope>NUCLEOTIDE SEQUENCE [LARGE SCALE GENOMIC DNA]</scope>
    <source>
        <strain evidence="1 2">DSM 28229</strain>
    </source>
</reference>
<dbReference type="Gene3D" id="3.40.50.720">
    <property type="entry name" value="NAD(P)-binding Rossmann-like Domain"/>
    <property type="match status" value="1"/>
</dbReference>
<gene>
    <name evidence="1" type="ORF">BC781_106287</name>
</gene>
<sequence>MTSKNIAIIGCGWLGTTFGEYMSQKEYEVKGSTTTEEKLTLLSQKGINSFLLDIDTSELTDWQSFLDVDVCLILLPPKRDIDGANVYKKRLEKLHEIISSSSVNKVILVSSTSVYPDNQKEVDESCTDFSPSPNGEALRTIEQLYLQTDKLDTTVLRFSGLIGGDRVPKYSLKKGRFHKIWNAPMNAVHRDDCIQVMEEIIKQDVWNEIFNVCAPEHPIRKDYYTEGAKAAGLPLPEVPDATDNPPYKIVNSDKVVNRLGIKWKYPNPMAVATQQ</sequence>
<dbReference type="RefSeq" id="WP_109621375.1">
    <property type="nucleotide sequence ID" value="NZ_QGDO01000006.1"/>
</dbReference>
<comment type="caution">
    <text evidence="1">The sequence shown here is derived from an EMBL/GenBank/DDBJ whole genome shotgun (WGS) entry which is preliminary data.</text>
</comment>
<dbReference type="OrthoDB" id="751203at2"/>
<evidence type="ECO:0000313" key="1">
    <source>
        <dbReference type="EMBL" id="PWJ39386.1"/>
    </source>
</evidence>
<protein>
    <submittedName>
        <fullName evidence="1">Nucleoside-diphosphate-sugar epimerase</fullName>
    </submittedName>
</protein>
<proteinExistence type="predicted"/>